<reference evidence="2 3" key="1">
    <citation type="submission" date="2022-02" db="EMBL/GenBank/DDBJ databases">
        <title>The genome sequence of Shewanella sp. 3B26.</title>
        <authorList>
            <person name="Du J."/>
        </authorList>
    </citation>
    <scope>NUCLEOTIDE SEQUENCE [LARGE SCALE GENOMIC DNA]</scope>
    <source>
        <strain evidence="2 3">3B26</strain>
    </source>
</reference>
<protein>
    <submittedName>
        <fullName evidence="2">Uncharacterized protein</fullName>
    </submittedName>
</protein>
<evidence type="ECO:0000256" key="1">
    <source>
        <dbReference type="SAM" id="Phobius"/>
    </source>
</evidence>
<keyword evidence="1" id="KW-1133">Transmembrane helix</keyword>
<dbReference type="EMBL" id="JAKUDL010000002">
    <property type="protein sequence ID" value="MCH4294090.1"/>
    <property type="molecule type" value="Genomic_DNA"/>
</dbReference>
<keyword evidence="1" id="KW-0472">Membrane</keyword>
<evidence type="ECO:0000313" key="2">
    <source>
        <dbReference type="EMBL" id="MCH4294090.1"/>
    </source>
</evidence>
<dbReference type="RefSeq" id="WP_126167221.1">
    <property type="nucleotide sequence ID" value="NZ_JAKUDL010000002.1"/>
</dbReference>
<name>A0AAJ1BG96_9GAMM</name>
<keyword evidence="1" id="KW-0812">Transmembrane</keyword>
<accession>A0AAJ1BG96</accession>
<comment type="caution">
    <text evidence="2">The sequence shown here is derived from an EMBL/GenBank/DDBJ whole genome shotgun (WGS) entry which is preliminary data.</text>
</comment>
<keyword evidence="3" id="KW-1185">Reference proteome</keyword>
<sequence length="117" mass="13147">MVCFKYSLNQDAVELQASNWNGIERVFVNGEMVSSKLNFAGQSEHTVALKDGHRAKFQLLIDPQTEEIMCRIYKKGVLIASLKQGKDNLAQTKSMMWQLLLMLCLGGGLLLTLANWN</sequence>
<proteinExistence type="predicted"/>
<organism evidence="2 3">
    <name type="scientific">Shewanella zhuhaiensis</name>
    <dbReference type="NCBI Taxonomy" id="2919576"/>
    <lineage>
        <taxon>Bacteria</taxon>
        <taxon>Pseudomonadati</taxon>
        <taxon>Pseudomonadota</taxon>
        <taxon>Gammaproteobacteria</taxon>
        <taxon>Alteromonadales</taxon>
        <taxon>Shewanellaceae</taxon>
        <taxon>Shewanella</taxon>
    </lineage>
</organism>
<dbReference type="AlphaFoldDB" id="A0AAJ1BG96"/>
<feature type="transmembrane region" description="Helical" evidence="1">
    <location>
        <begin position="96"/>
        <end position="116"/>
    </location>
</feature>
<dbReference type="Proteomes" id="UP001297581">
    <property type="component" value="Unassembled WGS sequence"/>
</dbReference>
<gene>
    <name evidence="2" type="ORF">MJ923_07215</name>
</gene>
<evidence type="ECO:0000313" key="3">
    <source>
        <dbReference type="Proteomes" id="UP001297581"/>
    </source>
</evidence>